<organism evidence="1 2">
    <name type="scientific">Batillaria attramentaria</name>
    <dbReference type="NCBI Taxonomy" id="370345"/>
    <lineage>
        <taxon>Eukaryota</taxon>
        <taxon>Metazoa</taxon>
        <taxon>Spiralia</taxon>
        <taxon>Lophotrochozoa</taxon>
        <taxon>Mollusca</taxon>
        <taxon>Gastropoda</taxon>
        <taxon>Caenogastropoda</taxon>
        <taxon>Sorbeoconcha</taxon>
        <taxon>Cerithioidea</taxon>
        <taxon>Batillariidae</taxon>
        <taxon>Batillaria</taxon>
    </lineage>
</organism>
<accession>A0ABD0M832</accession>
<feature type="non-terminal residue" evidence="1">
    <location>
        <position position="1"/>
    </location>
</feature>
<comment type="caution">
    <text evidence="1">The sequence shown here is derived from an EMBL/GenBank/DDBJ whole genome shotgun (WGS) entry which is preliminary data.</text>
</comment>
<name>A0ABD0M832_9CAEN</name>
<keyword evidence="2" id="KW-1185">Reference proteome</keyword>
<proteinExistence type="predicted"/>
<dbReference type="AlphaFoldDB" id="A0ABD0M832"/>
<sequence>LRLSPCSGSILNPRVNFEEFSLYENCLSIEHKLVCGCLLWLKHLVLAMARPVCPGQCVCVLCVVTRDHARPDGLSSVTKDGGMEQREKRQIKGGHFADVSVTVRLVRPTDKL</sequence>
<evidence type="ECO:0000313" key="2">
    <source>
        <dbReference type="Proteomes" id="UP001519460"/>
    </source>
</evidence>
<protein>
    <submittedName>
        <fullName evidence="1">Uncharacterized protein</fullName>
    </submittedName>
</protein>
<dbReference type="Proteomes" id="UP001519460">
    <property type="component" value="Unassembled WGS sequence"/>
</dbReference>
<evidence type="ECO:0000313" key="1">
    <source>
        <dbReference type="EMBL" id="KAK7507531.1"/>
    </source>
</evidence>
<reference evidence="1 2" key="1">
    <citation type="journal article" date="2023" name="Sci. Data">
        <title>Genome assembly of the Korean intertidal mud-creeper Batillaria attramentaria.</title>
        <authorList>
            <person name="Patra A.K."/>
            <person name="Ho P.T."/>
            <person name="Jun S."/>
            <person name="Lee S.J."/>
            <person name="Kim Y."/>
            <person name="Won Y.J."/>
        </authorList>
    </citation>
    <scope>NUCLEOTIDE SEQUENCE [LARGE SCALE GENOMIC DNA]</scope>
    <source>
        <strain evidence="1">Wonlab-2016</strain>
    </source>
</reference>
<gene>
    <name evidence="1" type="ORF">BaRGS_00001466</name>
</gene>
<dbReference type="EMBL" id="JACVVK020000004">
    <property type="protein sequence ID" value="KAK7507531.1"/>
    <property type="molecule type" value="Genomic_DNA"/>
</dbReference>